<reference evidence="1" key="2">
    <citation type="submission" date="2002-10" db="EMBL/GenBank/DDBJ databases">
        <title>Detection and treatment of breast and gynecological cancer.</title>
        <authorList>
            <person name="Rakowicz-Szulczynska E.M."/>
        </authorList>
    </citation>
    <scope>NUCLEOTIDE SEQUENCE</scope>
    <source>
        <strain evidence="1">OvBN20</strain>
    </source>
</reference>
<reference evidence="1" key="1">
    <citation type="journal article" date="2000" name="Clin. Diagn. Lab. Immunol.">
        <title>Relevance of the viral RAK alpha gene in diagnosis of malignant versus nonmalignant tumors of the ovary and uterus.</title>
        <authorList>
            <person name="Rakowicz-Szulczynska E.M."/>
        </authorList>
    </citation>
    <scope>NUCLEOTIDE SEQUENCE</scope>
    <source>
        <strain evidence="1">OvBN20</strain>
    </source>
</reference>
<sequence length="47" mass="4910">AAGSTMGAASITLTVQARQLLFWYSATAKQFAEGYCRATASVATHSL</sequence>
<evidence type="ECO:0000313" key="1">
    <source>
        <dbReference type="EMBL" id="AAO13502.1"/>
    </source>
</evidence>
<accession>Q8IWM9</accession>
<feature type="non-terminal residue" evidence="1">
    <location>
        <position position="47"/>
    </location>
</feature>
<gene>
    <name evidence="1" type="primary">RAK alpha</name>
</gene>
<name>Q8IWM9_9RETR</name>
<proteinExistence type="predicted"/>
<feature type="non-terminal residue" evidence="1">
    <location>
        <position position="1"/>
    </location>
</feature>
<dbReference type="EMBL" id="AY170385">
    <property type="protein sequence ID" value="AAO13502.1"/>
    <property type="molecule type" value="Genomic_DNA"/>
</dbReference>
<organism evidence="1">
    <name type="scientific">HIV-like human cancer virus</name>
    <dbReference type="NCBI Taxonomy" id="433832"/>
    <lineage>
        <taxon>Viruses</taxon>
        <taxon>Riboviria</taxon>
        <taxon>Pararnavirae</taxon>
        <taxon>Artverviricota</taxon>
        <taxon>Revtraviricetes</taxon>
        <taxon>Ortervirales</taxon>
        <taxon>Retroviridae</taxon>
        <taxon>Orthoretrovirinae</taxon>
        <taxon>Lentivirus</taxon>
    </lineage>
</organism>
<protein>
    <submittedName>
        <fullName evidence="1">Mutant cancer-associated protein RAK alpha</fullName>
    </submittedName>
</protein>